<dbReference type="EMBL" id="JAGKON010000054">
    <property type="protein sequence ID" value="MBQ0604182.1"/>
    <property type="molecule type" value="Genomic_DNA"/>
</dbReference>
<comment type="caution">
    <text evidence="7">The sequence shown here is derived from an EMBL/GenBank/DDBJ whole genome shotgun (WGS) entry which is preliminary data.</text>
</comment>
<evidence type="ECO:0000256" key="2">
    <source>
        <dbReference type="ARBA" id="ARBA00006671"/>
    </source>
</evidence>
<evidence type="ECO:0000256" key="4">
    <source>
        <dbReference type="ARBA" id="ARBA00023263"/>
    </source>
</evidence>
<feature type="chain" id="PRO_5042891194" evidence="5">
    <location>
        <begin position="20"/>
        <end position="171"/>
    </location>
</feature>
<dbReference type="InterPro" id="IPR000259">
    <property type="entry name" value="Adhesion_dom_fimbrial"/>
</dbReference>
<evidence type="ECO:0000259" key="6">
    <source>
        <dbReference type="Pfam" id="PF00419"/>
    </source>
</evidence>
<feature type="signal peptide" evidence="5">
    <location>
        <begin position="1"/>
        <end position="19"/>
    </location>
</feature>
<proteinExistence type="inferred from homology"/>
<dbReference type="AlphaFoldDB" id="A0AAP2FQB2"/>
<dbReference type="Pfam" id="PF00419">
    <property type="entry name" value="Fimbrial"/>
    <property type="match status" value="1"/>
</dbReference>
<gene>
    <name evidence="7" type="ORF">J7S78_30795</name>
</gene>
<dbReference type="PANTHER" id="PTHR33420:SF3">
    <property type="entry name" value="FIMBRIAL SUBUNIT ELFA"/>
    <property type="match status" value="1"/>
</dbReference>
<organism evidence="7 8">
    <name type="scientific">Klebsiella oxytoca</name>
    <dbReference type="NCBI Taxonomy" id="571"/>
    <lineage>
        <taxon>Bacteria</taxon>
        <taxon>Pseudomonadati</taxon>
        <taxon>Pseudomonadota</taxon>
        <taxon>Gammaproteobacteria</taxon>
        <taxon>Enterobacterales</taxon>
        <taxon>Enterobacteriaceae</taxon>
        <taxon>Klebsiella/Raoultella group</taxon>
        <taxon>Klebsiella</taxon>
    </lineage>
</organism>
<protein>
    <submittedName>
        <fullName evidence="7">Fimbrial protein</fullName>
    </submittedName>
</protein>
<sequence length="171" mass="17837">MKKLLIVTLIAGFSTGVFADDGKINFEGEVTDQACTVVNDLANPLKVTLGTVSKASLDGQKGKTAAATTFNIKLDNCPATVNSASVKFDGQSANNDNTALKLTQETDVAKGVGIQLSDHTNAVVPLYTESAAYSLTTGSNSIPFVARYIALQDTVDAGHANSTANFTVVYN</sequence>
<dbReference type="RefSeq" id="WP_016809922.1">
    <property type="nucleotide sequence ID" value="NZ_CABGTQ010000008.1"/>
</dbReference>
<comment type="similarity">
    <text evidence="2">Belongs to the fimbrial protein family.</text>
</comment>
<accession>A0AAP2FQB2</accession>
<keyword evidence="3 5" id="KW-0732">Signal</keyword>
<keyword evidence="4" id="KW-0281">Fimbrium</keyword>
<dbReference type="PANTHER" id="PTHR33420">
    <property type="entry name" value="FIMBRIAL SUBUNIT ELFA-RELATED"/>
    <property type="match status" value="1"/>
</dbReference>
<dbReference type="InterPro" id="IPR036937">
    <property type="entry name" value="Adhesion_dom_fimbrial_sf"/>
</dbReference>
<evidence type="ECO:0000256" key="3">
    <source>
        <dbReference type="ARBA" id="ARBA00022729"/>
    </source>
</evidence>
<evidence type="ECO:0000313" key="7">
    <source>
        <dbReference type="EMBL" id="MBQ0604182.1"/>
    </source>
</evidence>
<evidence type="ECO:0000256" key="1">
    <source>
        <dbReference type="ARBA" id="ARBA00004561"/>
    </source>
</evidence>
<feature type="domain" description="Fimbrial-type adhesion" evidence="6">
    <location>
        <begin position="24"/>
        <end position="170"/>
    </location>
</feature>
<dbReference type="SUPFAM" id="SSF49401">
    <property type="entry name" value="Bacterial adhesins"/>
    <property type="match status" value="1"/>
</dbReference>
<dbReference type="Proteomes" id="UP000673434">
    <property type="component" value="Unassembled WGS sequence"/>
</dbReference>
<dbReference type="Gene3D" id="2.60.40.1090">
    <property type="entry name" value="Fimbrial-type adhesion domain"/>
    <property type="match status" value="1"/>
</dbReference>
<dbReference type="GO" id="GO:0043709">
    <property type="term" value="P:cell adhesion involved in single-species biofilm formation"/>
    <property type="evidence" value="ECO:0007669"/>
    <property type="project" value="TreeGrafter"/>
</dbReference>
<comment type="subcellular location">
    <subcellularLocation>
        <location evidence="1">Fimbrium</location>
    </subcellularLocation>
</comment>
<dbReference type="InterPro" id="IPR008966">
    <property type="entry name" value="Adhesion_dom_sf"/>
</dbReference>
<keyword evidence="8" id="KW-1185">Reference proteome</keyword>
<dbReference type="GO" id="GO:0009289">
    <property type="term" value="C:pilus"/>
    <property type="evidence" value="ECO:0007669"/>
    <property type="project" value="UniProtKB-SubCell"/>
</dbReference>
<name>A0AAP2FQB2_KLEOX</name>
<dbReference type="InterPro" id="IPR050263">
    <property type="entry name" value="Bact_Fimbrial_Adh_Pro"/>
</dbReference>
<reference evidence="7 8" key="1">
    <citation type="submission" date="2021-03" db="EMBL/GenBank/DDBJ databases">
        <authorList>
            <person name="Stanton E."/>
        </authorList>
    </citation>
    <scope>NUCLEOTIDE SEQUENCE [LARGE SCALE GENOMIC DNA]</scope>
    <source>
        <strain evidence="7 8">2020EL-00037</strain>
    </source>
</reference>
<evidence type="ECO:0000256" key="5">
    <source>
        <dbReference type="SAM" id="SignalP"/>
    </source>
</evidence>
<evidence type="ECO:0000313" key="8">
    <source>
        <dbReference type="Proteomes" id="UP000673434"/>
    </source>
</evidence>